<dbReference type="RefSeq" id="WP_166198779.1">
    <property type="nucleotide sequence ID" value="NZ_JAAOIV010000017.1"/>
</dbReference>
<proteinExistence type="predicted"/>
<organism evidence="1 2">
    <name type="scientific">Metallococcus carri</name>
    <dbReference type="NCBI Taxonomy" id="1656884"/>
    <lineage>
        <taxon>Bacteria</taxon>
        <taxon>Bacillati</taxon>
        <taxon>Actinomycetota</taxon>
        <taxon>Actinomycetes</taxon>
        <taxon>Micrococcales</taxon>
        <taxon>Dermacoccaceae</taxon>
        <taxon>Metallococcus</taxon>
    </lineage>
</organism>
<keyword evidence="2" id="KW-1185">Reference proteome</keyword>
<dbReference type="EMBL" id="JAAOIV010000017">
    <property type="protein sequence ID" value="NHN57443.1"/>
    <property type="molecule type" value="Genomic_DNA"/>
</dbReference>
<evidence type="ECO:0000313" key="1">
    <source>
        <dbReference type="EMBL" id="NHN57443.1"/>
    </source>
</evidence>
<accession>A0A967B341</accession>
<dbReference type="AlphaFoldDB" id="A0A967B341"/>
<protein>
    <submittedName>
        <fullName evidence="1">Uncharacterized protein</fullName>
    </submittedName>
</protein>
<evidence type="ECO:0000313" key="2">
    <source>
        <dbReference type="Proteomes" id="UP000744769"/>
    </source>
</evidence>
<sequence length="194" mass="21261">MRAPGGLPDALARPMCVHQEGCLMRWLGRQPAADKAAVSRLDLRGGERALASARDDNTGAVVVATSYRLAVVREDAVVLDRPWSDVDAGQWDPHTWTLSITWVDRSRAGQWTFKNQDTRMPEVVHERVQASVVLAAPLALAGRRQTGRVVVRKNLADGRLFVQEVLGRGVRPDDPDVALEVARVSADLKDQVGL</sequence>
<gene>
    <name evidence="1" type="ORF">G9U51_16875</name>
</gene>
<comment type="caution">
    <text evidence="1">The sequence shown here is derived from an EMBL/GenBank/DDBJ whole genome shotgun (WGS) entry which is preliminary data.</text>
</comment>
<name>A0A967B341_9MICO</name>
<dbReference type="Proteomes" id="UP000744769">
    <property type="component" value="Unassembled WGS sequence"/>
</dbReference>
<reference evidence="1" key="1">
    <citation type="submission" date="2020-03" db="EMBL/GenBank/DDBJ databases">
        <title>Draft sequencing of Calidifontibacter sp. DB0510.</title>
        <authorList>
            <person name="Kim D.-U."/>
        </authorList>
    </citation>
    <scope>NUCLEOTIDE SEQUENCE</scope>
    <source>
        <strain evidence="1">DB0510</strain>
    </source>
</reference>